<sequence>MSMISWRQTDQNHSFGWRAEHDEIRFPVSSLSSERKRARERRCTCTHARLHYCVPNISGLTETGQSLFTPSVHKSSQTGLIPRKTLNFPLHARNAEAHKRSAPLVSLAPLLHPKTLSPDVRHLGKDVQINYDQQQSPNLMLMPRLARSLRQL</sequence>
<accession>A0A3F3Q401</accession>
<gene>
    <name evidence="1" type="ORF">BDQ94DRAFT_143093</name>
</gene>
<proteinExistence type="predicted"/>
<dbReference type="AlphaFoldDB" id="A0A3F3Q401"/>
<name>A0A3F3Q401_9EURO</name>
<reference evidence="1 2" key="1">
    <citation type="submission" date="2018-07" db="EMBL/GenBank/DDBJ databases">
        <title>The genomes of Aspergillus section Nigri reveals drivers in fungal speciation.</title>
        <authorList>
            <consortium name="DOE Joint Genome Institute"/>
            <person name="Vesth T.C."/>
            <person name="Nybo J."/>
            <person name="Theobald S."/>
            <person name="Brandl J."/>
            <person name="Frisvad J.C."/>
            <person name="Nielsen K.F."/>
            <person name="Lyhne E.K."/>
            <person name="Kogle M.E."/>
            <person name="Kuo A."/>
            <person name="Riley R."/>
            <person name="Clum A."/>
            <person name="Nolan M."/>
            <person name="Lipzen A."/>
            <person name="Salamov A."/>
            <person name="Henrissat B."/>
            <person name="Wiebenga A."/>
            <person name="De vries R.P."/>
            <person name="Grigoriev I.V."/>
            <person name="Mortensen U.H."/>
            <person name="Andersen M.R."/>
            <person name="Baker S.E."/>
        </authorList>
    </citation>
    <scope>NUCLEOTIDE SEQUENCE [LARGE SCALE GENOMIC DNA]</scope>
    <source>
        <strain evidence="1 2">CBS 139.54b</strain>
    </source>
</reference>
<keyword evidence="2" id="KW-1185">Reference proteome</keyword>
<protein>
    <submittedName>
        <fullName evidence="1">Uncharacterized protein</fullName>
    </submittedName>
</protein>
<organism evidence="1 2">
    <name type="scientific">Aspergillus welwitschiae</name>
    <dbReference type="NCBI Taxonomy" id="1341132"/>
    <lineage>
        <taxon>Eukaryota</taxon>
        <taxon>Fungi</taxon>
        <taxon>Dikarya</taxon>
        <taxon>Ascomycota</taxon>
        <taxon>Pezizomycotina</taxon>
        <taxon>Eurotiomycetes</taxon>
        <taxon>Eurotiomycetidae</taxon>
        <taxon>Eurotiales</taxon>
        <taxon>Aspergillaceae</taxon>
        <taxon>Aspergillus</taxon>
        <taxon>Aspergillus subgen. Circumdati</taxon>
    </lineage>
</organism>
<dbReference type="Proteomes" id="UP000253729">
    <property type="component" value="Unassembled WGS sequence"/>
</dbReference>
<evidence type="ECO:0000313" key="1">
    <source>
        <dbReference type="EMBL" id="RDH33416.1"/>
    </source>
</evidence>
<dbReference type="RefSeq" id="XP_026626438.1">
    <property type="nucleotide sequence ID" value="XM_026766161.1"/>
</dbReference>
<evidence type="ECO:0000313" key="2">
    <source>
        <dbReference type="Proteomes" id="UP000253729"/>
    </source>
</evidence>
<dbReference type="GeneID" id="38134517"/>
<dbReference type="EMBL" id="KZ852046">
    <property type="protein sequence ID" value="RDH33416.1"/>
    <property type="molecule type" value="Genomic_DNA"/>
</dbReference>